<evidence type="ECO:0000313" key="2">
    <source>
        <dbReference type="EMBL" id="KAF8697412.1"/>
    </source>
</evidence>
<dbReference type="Proteomes" id="UP000636709">
    <property type="component" value="Unassembled WGS sequence"/>
</dbReference>
<name>A0A835BMI4_9POAL</name>
<sequence length="216" mass="24121">MGTMTSAWTLHLVYLHLGVWTLPVVGGAVYYFAADSEFIIQALESDGRPDLIASFDFETEHWSTIPVPLLVDGNNGNHVNVNDVDAQLDVYIAMWRQSALAELRGYLVLAHNNVRYSSSLDLWFLKNIENRRLWVKEYSIQDPGPAIPVYQRTVTPLLLLDDGRIVFFVGYEGTLLLYDPMTKLFSQMGKGVCQVALYTGSLLAECLGIQSMVAGV</sequence>
<keyword evidence="3" id="KW-1185">Reference proteome</keyword>
<evidence type="ECO:0000256" key="1">
    <source>
        <dbReference type="SAM" id="Phobius"/>
    </source>
</evidence>
<reference evidence="2" key="1">
    <citation type="submission" date="2020-07" db="EMBL/GenBank/DDBJ databases">
        <title>Genome sequence and genetic diversity analysis of an under-domesticated orphan crop, white fonio (Digitaria exilis).</title>
        <authorList>
            <person name="Bennetzen J.L."/>
            <person name="Chen S."/>
            <person name="Ma X."/>
            <person name="Wang X."/>
            <person name="Yssel A.E.J."/>
            <person name="Chaluvadi S.R."/>
            <person name="Johnson M."/>
            <person name="Gangashetty P."/>
            <person name="Hamidou F."/>
            <person name="Sanogo M.D."/>
            <person name="Zwaenepoel A."/>
            <person name="Wallace J."/>
            <person name="Van De Peer Y."/>
            <person name="Van Deynze A."/>
        </authorList>
    </citation>
    <scope>NUCLEOTIDE SEQUENCE</scope>
    <source>
        <tissue evidence="2">Leaves</tissue>
    </source>
</reference>
<evidence type="ECO:0008006" key="4">
    <source>
        <dbReference type="Google" id="ProtNLM"/>
    </source>
</evidence>
<keyword evidence="1" id="KW-0472">Membrane</keyword>
<feature type="transmembrane region" description="Helical" evidence="1">
    <location>
        <begin position="12"/>
        <end position="33"/>
    </location>
</feature>
<organism evidence="2 3">
    <name type="scientific">Digitaria exilis</name>
    <dbReference type="NCBI Taxonomy" id="1010633"/>
    <lineage>
        <taxon>Eukaryota</taxon>
        <taxon>Viridiplantae</taxon>
        <taxon>Streptophyta</taxon>
        <taxon>Embryophyta</taxon>
        <taxon>Tracheophyta</taxon>
        <taxon>Spermatophyta</taxon>
        <taxon>Magnoliopsida</taxon>
        <taxon>Liliopsida</taxon>
        <taxon>Poales</taxon>
        <taxon>Poaceae</taxon>
        <taxon>PACMAD clade</taxon>
        <taxon>Panicoideae</taxon>
        <taxon>Panicodae</taxon>
        <taxon>Paniceae</taxon>
        <taxon>Anthephorinae</taxon>
        <taxon>Digitaria</taxon>
    </lineage>
</organism>
<evidence type="ECO:0000313" key="3">
    <source>
        <dbReference type="Proteomes" id="UP000636709"/>
    </source>
</evidence>
<proteinExistence type="predicted"/>
<comment type="caution">
    <text evidence="2">The sequence shown here is derived from an EMBL/GenBank/DDBJ whole genome shotgun (WGS) entry which is preliminary data.</text>
</comment>
<keyword evidence="1" id="KW-1133">Transmembrane helix</keyword>
<gene>
    <name evidence="2" type="ORF">HU200_036012</name>
</gene>
<dbReference type="EMBL" id="JACEFO010001874">
    <property type="protein sequence ID" value="KAF8697412.1"/>
    <property type="molecule type" value="Genomic_DNA"/>
</dbReference>
<accession>A0A835BMI4</accession>
<keyword evidence="1" id="KW-0812">Transmembrane</keyword>
<protein>
    <recommendedName>
        <fullName evidence="4">F-box associated domain-containing protein</fullName>
    </recommendedName>
</protein>
<dbReference type="AlphaFoldDB" id="A0A835BMI4"/>